<name>A0A1B1YZW2_9BACL</name>
<feature type="domain" description="Glycosyl transferase family 1" evidence="4">
    <location>
        <begin position="210"/>
        <end position="348"/>
    </location>
</feature>
<reference evidence="6 7" key="1">
    <citation type="submission" date="2016-08" db="EMBL/GenBank/DDBJ databases">
        <title>Complete genome sequence of Fictibacillus arsenicus G25-54, a strain with toxicity to nematodes and a potential arsenic-resistance activity.</title>
        <authorList>
            <person name="Zheng Z."/>
        </authorList>
    </citation>
    <scope>NUCLEOTIDE SEQUENCE [LARGE SCALE GENOMIC DNA]</scope>
    <source>
        <strain evidence="6 7">G25-54</strain>
    </source>
</reference>
<dbReference type="InterPro" id="IPR009695">
    <property type="entry name" value="Diacylglyc_glucosyltr_N"/>
</dbReference>
<organism evidence="6 7">
    <name type="scientific">Fictibacillus arsenicus</name>
    <dbReference type="NCBI Taxonomy" id="255247"/>
    <lineage>
        <taxon>Bacteria</taxon>
        <taxon>Bacillati</taxon>
        <taxon>Bacillota</taxon>
        <taxon>Bacilli</taxon>
        <taxon>Bacillales</taxon>
        <taxon>Fictibacillaceae</taxon>
        <taxon>Fictibacillus</taxon>
    </lineage>
</organism>
<protein>
    <submittedName>
        <fullName evidence="6">Diacylglycerol glucosyltransferase</fullName>
    </submittedName>
</protein>
<dbReference type="STRING" id="255247.ABE41_001705"/>
<dbReference type="PANTHER" id="PTHR43025:SF3">
    <property type="entry name" value="MONOGALACTOSYLDIACYLGLYCEROL SYNTHASE 1, CHLOROPLASTIC"/>
    <property type="match status" value="1"/>
</dbReference>
<dbReference type="InterPro" id="IPR050519">
    <property type="entry name" value="Glycosyltransf_28_UgtP"/>
</dbReference>
<dbReference type="Gene3D" id="3.40.50.2000">
    <property type="entry name" value="Glycogen Phosphorylase B"/>
    <property type="match status" value="1"/>
</dbReference>
<accession>A0A1B1YZW2</accession>
<evidence type="ECO:0000256" key="2">
    <source>
        <dbReference type="ARBA" id="ARBA00022676"/>
    </source>
</evidence>
<dbReference type="Pfam" id="PF06925">
    <property type="entry name" value="MGDG_synth"/>
    <property type="match status" value="1"/>
</dbReference>
<dbReference type="GO" id="GO:0016758">
    <property type="term" value="F:hexosyltransferase activity"/>
    <property type="evidence" value="ECO:0007669"/>
    <property type="project" value="InterPro"/>
</dbReference>
<keyword evidence="3 6" id="KW-0808">Transferase</keyword>
<evidence type="ECO:0000256" key="1">
    <source>
        <dbReference type="ARBA" id="ARBA00006962"/>
    </source>
</evidence>
<feature type="domain" description="Diacylglycerol glucosyltransferase N-terminal" evidence="5">
    <location>
        <begin position="17"/>
        <end position="177"/>
    </location>
</feature>
<keyword evidence="2" id="KW-0328">Glycosyltransferase</keyword>
<dbReference type="InterPro" id="IPR001296">
    <property type="entry name" value="Glyco_trans_1"/>
</dbReference>
<dbReference type="PANTHER" id="PTHR43025">
    <property type="entry name" value="MONOGALACTOSYLDIACYLGLYCEROL SYNTHASE"/>
    <property type="match status" value="1"/>
</dbReference>
<dbReference type="GO" id="GO:0009247">
    <property type="term" value="P:glycolipid biosynthetic process"/>
    <property type="evidence" value="ECO:0007669"/>
    <property type="project" value="InterPro"/>
</dbReference>
<keyword evidence="7" id="KW-1185">Reference proteome</keyword>
<dbReference type="Proteomes" id="UP000077412">
    <property type="component" value="Chromosome"/>
</dbReference>
<comment type="similarity">
    <text evidence="1">Belongs to the glycosyltransferase 28 family.</text>
</comment>
<proteinExistence type="inferred from homology"/>
<sequence length="375" mass="42680">MKRPTALILTARYGSGHIQAANALATELRNNGYEPIISDLFGESYPLMSQITQSIFLKSFSYGASFYKWWYYGTNKLNTKGIAQFSRYLGRKRLQELITIHRPQFIISTFPLNSAPFLIKKERYSIPTYTVITDYCAHPFWINPLVVQYFVAADIVKYGLKKHNVNEKRVTVSGIPIGSEFYSTADKQSIFKKYQITPSNRVVTILAGAQCVLKNVKDLAQLLLKNPSFQIIVVCGKNRALYEKLLPVAIQYPRSFRLFGYVDEIHEIFRISHCLITKPGGITITEAAALQLPLVFYKPVPGQEAENARYFSQQGAAIITHTASEIAESVQELFDNEQLMKNMREQLRHIHKNYSAKVITDYAISQSEEQSLLLP</sequence>
<evidence type="ECO:0000259" key="4">
    <source>
        <dbReference type="Pfam" id="PF00534"/>
    </source>
</evidence>
<dbReference type="AlphaFoldDB" id="A0A1B1YZW2"/>
<evidence type="ECO:0000256" key="3">
    <source>
        <dbReference type="ARBA" id="ARBA00022679"/>
    </source>
</evidence>
<dbReference type="KEGG" id="far:ABE41_001705"/>
<dbReference type="EMBL" id="CP016761">
    <property type="protein sequence ID" value="ANX10728.1"/>
    <property type="molecule type" value="Genomic_DNA"/>
</dbReference>
<evidence type="ECO:0000259" key="5">
    <source>
        <dbReference type="Pfam" id="PF06925"/>
    </source>
</evidence>
<dbReference type="GO" id="GO:0016020">
    <property type="term" value="C:membrane"/>
    <property type="evidence" value="ECO:0007669"/>
    <property type="project" value="GOC"/>
</dbReference>
<dbReference type="OrthoDB" id="9815663at2"/>
<dbReference type="Pfam" id="PF00534">
    <property type="entry name" value="Glycos_transf_1"/>
    <property type="match status" value="1"/>
</dbReference>
<evidence type="ECO:0000313" key="6">
    <source>
        <dbReference type="EMBL" id="ANX10728.1"/>
    </source>
</evidence>
<gene>
    <name evidence="6" type="ORF">ABE41_001705</name>
</gene>
<evidence type="ECO:0000313" key="7">
    <source>
        <dbReference type="Proteomes" id="UP000077412"/>
    </source>
</evidence>
<dbReference type="SUPFAM" id="SSF53756">
    <property type="entry name" value="UDP-Glycosyltransferase/glycogen phosphorylase"/>
    <property type="match status" value="1"/>
</dbReference>
<dbReference type="RefSeq" id="WP_066285870.1">
    <property type="nucleotide sequence ID" value="NZ_CP016761.1"/>
</dbReference>